<comment type="caution">
    <text evidence="6">The sequence shown here is derived from an EMBL/GenBank/DDBJ whole genome shotgun (WGS) entry which is preliminary data.</text>
</comment>
<comment type="similarity">
    <text evidence="4">Belongs to the TRAFAC class YlqF/YawG GTPase family. MTG1 subfamily.</text>
</comment>
<feature type="domain" description="CP-type G" evidence="5">
    <location>
        <begin position="18"/>
        <end position="183"/>
    </location>
</feature>
<name>A0ABR7IQH0_9CLOT</name>
<dbReference type="PIRSF" id="PIRSF006230">
    <property type="entry name" value="MG442"/>
    <property type="match status" value="1"/>
</dbReference>
<evidence type="ECO:0000256" key="2">
    <source>
        <dbReference type="ARBA" id="ARBA00022741"/>
    </source>
</evidence>
<dbReference type="Gene3D" id="3.40.50.300">
    <property type="entry name" value="P-loop containing nucleotide triphosphate hydrolases"/>
    <property type="match status" value="1"/>
</dbReference>
<keyword evidence="4" id="KW-0963">Cytoplasm</keyword>
<evidence type="ECO:0000259" key="5">
    <source>
        <dbReference type="PROSITE" id="PS51721"/>
    </source>
</evidence>
<dbReference type="SUPFAM" id="SSF52540">
    <property type="entry name" value="P-loop containing nucleoside triphosphate hydrolases"/>
    <property type="match status" value="1"/>
</dbReference>
<dbReference type="PANTHER" id="PTHR45782">
    <property type="entry name" value="MITOCHONDRIAL RIBOSOME-ASSOCIATED GTPASE 1"/>
    <property type="match status" value="1"/>
</dbReference>
<evidence type="ECO:0000313" key="6">
    <source>
        <dbReference type="EMBL" id="MBC5787384.1"/>
    </source>
</evidence>
<dbReference type="EMBL" id="JACOQK010000001">
    <property type="protein sequence ID" value="MBC5787384.1"/>
    <property type="molecule type" value="Genomic_DNA"/>
</dbReference>
<dbReference type="PANTHER" id="PTHR45782:SF4">
    <property type="entry name" value="MITOCHONDRIAL RIBOSOME-ASSOCIATED GTPASE 1"/>
    <property type="match status" value="1"/>
</dbReference>
<proteinExistence type="inferred from homology"/>
<dbReference type="Gene3D" id="1.10.1580.10">
    <property type="match status" value="1"/>
</dbReference>
<dbReference type="NCBIfam" id="TIGR03596">
    <property type="entry name" value="GTPase_YlqF"/>
    <property type="match status" value="1"/>
</dbReference>
<comment type="subcellular location">
    <subcellularLocation>
        <location evidence="4">Cytoplasm</location>
    </subcellularLocation>
</comment>
<dbReference type="Proteomes" id="UP000649151">
    <property type="component" value="Unassembled WGS sequence"/>
</dbReference>
<sequence length="291" mass="33186">MNEQQPTIQWFPGHMKKTERLIEKNLPYVDVVVELIDARVPYSSRNPLLGKLIGNKPRVVLLNKCDMADPNVTAKWLRWFQQQGIPAMAIDCRTGKNIKKFQPFVREVLKETIERRANKGMIGRIVRVMVVGVPNVGKSTFINKLAGSKRAKAEDRPGVTRGKQWVHIENDVDLLDMPGVLWPKFEDPQVGIHLAFTGAIKDDVIDLEYLAMQLLEYLAQHYPERLKERFKLEDTSDMEAYERLEAVGRKRGMLISGGEVNTERAAIVTLDEYRSGKLGCISWEEPSEETA</sequence>
<comment type="function">
    <text evidence="4">Required for a late step of 50S ribosomal subunit assembly. Has GTPase activity.</text>
</comment>
<protein>
    <recommendedName>
        <fullName evidence="1 4">Ribosome biogenesis GTPase A</fullName>
    </recommendedName>
</protein>
<dbReference type="InterPro" id="IPR006073">
    <property type="entry name" value="GTP-bd"/>
</dbReference>
<evidence type="ECO:0000313" key="7">
    <source>
        <dbReference type="Proteomes" id="UP000649151"/>
    </source>
</evidence>
<keyword evidence="7" id="KW-1185">Reference proteome</keyword>
<reference evidence="6 7" key="1">
    <citation type="submission" date="2020-08" db="EMBL/GenBank/DDBJ databases">
        <title>Genome public.</title>
        <authorList>
            <person name="Liu C."/>
            <person name="Sun Q."/>
        </authorList>
    </citation>
    <scope>NUCLEOTIDE SEQUENCE [LARGE SCALE GENOMIC DNA]</scope>
    <source>
        <strain evidence="6 7">NSJ-27</strain>
    </source>
</reference>
<organism evidence="6 7">
    <name type="scientific">Clostridium facile</name>
    <dbReference type="NCBI Taxonomy" id="2763035"/>
    <lineage>
        <taxon>Bacteria</taxon>
        <taxon>Bacillati</taxon>
        <taxon>Bacillota</taxon>
        <taxon>Clostridia</taxon>
        <taxon>Eubacteriales</taxon>
        <taxon>Clostridiaceae</taxon>
        <taxon>Clostridium</taxon>
    </lineage>
</organism>
<accession>A0ABR7IQH0</accession>
<dbReference type="RefSeq" id="WP_186996363.1">
    <property type="nucleotide sequence ID" value="NZ_JACOQK010000001.1"/>
</dbReference>
<gene>
    <name evidence="6" type="primary">ylqF</name>
    <name evidence="6" type="ORF">H8Z77_05015</name>
</gene>
<keyword evidence="3 4" id="KW-0342">GTP-binding</keyword>
<dbReference type="InterPro" id="IPR030378">
    <property type="entry name" value="G_CP_dom"/>
</dbReference>
<dbReference type="PRINTS" id="PR00326">
    <property type="entry name" value="GTP1OBG"/>
</dbReference>
<dbReference type="InterPro" id="IPR023179">
    <property type="entry name" value="GTP-bd_ortho_bundle_sf"/>
</dbReference>
<dbReference type="InterPro" id="IPR027417">
    <property type="entry name" value="P-loop_NTPase"/>
</dbReference>
<evidence type="ECO:0000256" key="3">
    <source>
        <dbReference type="ARBA" id="ARBA00023134"/>
    </source>
</evidence>
<evidence type="ECO:0000256" key="1">
    <source>
        <dbReference type="ARBA" id="ARBA00014898"/>
    </source>
</evidence>
<dbReference type="CDD" id="cd01856">
    <property type="entry name" value="YlqF"/>
    <property type="match status" value="1"/>
</dbReference>
<dbReference type="InterPro" id="IPR016478">
    <property type="entry name" value="GTPase_MTG1"/>
</dbReference>
<evidence type="ECO:0000256" key="4">
    <source>
        <dbReference type="PIRNR" id="PIRNR006230"/>
    </source>
</evidence>
<dbReference type="Pfam" id="PF01926">
    <property type="entry name" value="MMR_HSR1"/>
    <property type="match status" value="1"/>
</dbReference>
<keyword evidence="2 4" id="KW-0547">Nucleotide-binding</keyword>
<dbReference type="InterPro" id="IPR019991">
    <property type="entry name" value="GTP-bd_ribosome_bgen"/>
</dbReference>
<dbReference type="PROSITE" id="PS51721">
    <property type="entry name" value="G_CP"/>
    <property type="match status" value="1"/>
</dbReference>